<dbReference type="SUPFAM" id="SSF143880">
    <property type="entry name" value="NE0471 N-terminal domain-like"/>
    <property type="match status" value="1"/>
</dbReference>
<proteinExistence type="predicted"/>
<dbReference type="Proteomes" id="UP000003692">
    <property type="component" value="Unassembled WGS sequence"/>
</dbReference>
<gene>
    <name evidence="1" type="ORF">EDWATA_02213</name>
</gene>
<comment type="caution">
    <text evidence="1">The sequence shown here is derived from an EMBL/GenBank/DDBJ whole genome shotgun (WGS) entry which is preliminary data.</text>
</comment>
<accession>D4F633</accession>
<evidence type="ECO:0000313" key="2">
    <source>
        <dbReference type="Proteomes" id="UP000003692"/>
    </source>
</evidence>
<sequence length="73" mass="8098">MNVVVDHVIEVEFSDGFRDRTDLAALFSKPPFSAIADFNHFSLTASDVLNWGITGNIGTTHKKNCITLLFIDN</sequence>
<dbReference type="InterPro" id="IPR036782">
    <property type="entry name" value="NE0471-like_N"/>
</dbReference>
<protein>
    <submittedName>
        <fullName evidence="1">Toxin-antitoxin system, antitoxin component, Xre family</fullName>
    </submittedName>
</protein>
<reference evidence="1 2" key="1">
    <citation type="submission" date="2010-02" db="EMBL/GenBank/DDBJ databases">
        <authorList>
            <person name="Weinstock G."/>
            <person name="Sodergren E."/>
            <person name="Clifton S."/>
            <person name="Fulton L."/>
            <person name="Fulton B."/>
            <person name="Courtney L."/>
            <person name="Fronick C."/>
            <person name="Harrison M."/>
            <person name="Strong C."/>
            <person name="Farmer C."/>
            <person name="Delahaunty K."/>
            <person name="Markovic C."/>
            <person name="Hall O."/>
            <person name="Minx P."/>
            <person name="Tomlinson C."/>
            <person name="Mitreva M."/>
            <person name="Nelson J."/>
            <person name="Hou S."/>
            <person name="Wollam A."/>
            <person name="Pepin K.H."/>
            <person name="Johnson M."/>
            <person name="Bhonagiri V."/>
            <person name="Zhang X."/>
            <person name="Suruliraj S."/>
            <person name="Warren W."/>
            <person name="Chinwalla A."/>
            <person name="Mardis E.R."/>
            <person name="Wilson R.K."/>
        </authorList>
    </citation>
    <scope>NUCLEOTIDE SEQUENCE [LARGE SCALE GENOMIC DNA]</scope>
    <source>
        <strain evidence="1 2">ATCC 23685</strain>
    </source>
</reference>
<organism evidence="1 2">
    <name type="scientific">Edwardsiella tarda ATCC 23685</name>
    <dbReference type="NCBI Taxonomy" id="500638"/>
    <lineage>
        <taxon>Bacteria</taxon>
        <taxon>Pseudomonadati</taxon>
        <taxon>Pseudomonadota</taxon>
        <taxon>Gammaproteobacteria</taxon>
        <taxon>Enterobacterales</taxon>
        <taxon>Hafniaceae</taxon>
        <taxon>Edwardsiella</taxon>
    </lineage>
</organism>
<name>D4F633_EDWTA</name>
<evidence type="ECO:0000313" key="1">
    <source>
        <dbReference type="EMBL" id="EFE22773.1"/>
    </source>
</evidence>
<dbReference type="HOGENOM" id="CLU_2698794_0_0_6"/>
<dbReference type="AlphaFoldDB" id="D4F633"/>
<dbReference type="EMBL" id="ADGK01000181">
    <property type="protein sequence ID" value="EFE22773.1"/>
    <property type="molecule type" value="Genomic_DNA"/>
</dbReference>